<evidence type="ECO:0000313" key="3">
    <source>
        <dbReference type="Proteomes" id="UP000179059"/>
    </source>
</evidence>
<keyword evidence="1" id="KW-0472">Membrane</keyword>
<dbReference type="EMBL" id="MHKX01000023">
    <property type="protein sequence ID" value="OGY97785.1"/>
    <property type="molecule type" value="Genomic_DNA"/>
</dbReference>
<keyword evidence="1" id="KW-1133">Transmembrane helix</keyword>
<dbReference type="AlphaFoldDB" id="A0A1G2C8T0"/>
<organism evidence="2 3">
    <name type="scientific">Candidatus Liptonbacteria bacterium RIFCSPHIGHO2_01_FULL_57_28</name>
    <dbReference type="NCBI Taxonomy" id="1798647"/>
    <lineage>
        <taxon>Bacteria</taxon>
        <taxon>Candidatus Liptoniibacteriota</taxon>
    </lineage>
</organism>
<sequence>MIRRVSLVDLSSKRRRLRRVLFWGGILLALGLLVAGVLWVVIYSNVFELKEIKIDGETYITEESIREFLRTRAARGAFTRFLGVDNILAWPRELSGEDLRELPALSTVKIYRNYAGHTVEAVVTERERVGIWCFVAKEPQRCYWFDRGGVLFMPGYYAEGNLTPVLEDRSRDALALGERVLPERNMPNLLSIFAALESIHLSVEEVRLDDLGKEEVVAYTHDGPRLLFSLRFPTTGVPAAIATVAKITPLRDLQYIDFRVENKVYYR</sequence>
<proteinExistence type="predicted"/>
<dbReference type="Proteomes" id="UP000179059">
    <property type="component" value="Unassembled WGS sequence"/>
</dbReference>
<protein>
    <recommendedName>
        <fullName evidence="4">POTRA domain-containing protein</fullName>
    </recommendedName>
</protein>
<dbReference type="STRING" id="1798647.A2855_00010"/>
<evidence type="ECO:0000256" key="1">
    <source>
        <dbReference type="SAM" id="Phobius"/>
    </source>
</evidence>
<accession>A0A1G2C8T0</accession>
<reference evidence="2 3" key="1">
    <citation type="journal article" date="2016" name="Nat. Commun.">
        <title>Thousands of microbial genomes shed light on interconnected biogeochemical processes in an aquifer system.</title>
        <authorList>
            <person name="Anantharaman K."/>
            <person name="Brown C.T."/>
            <person name="Hug L.A."/>
            <person name="Sharon I."/>
            <person name="Castelle C.J."/>
            <person name="Probst A.J."/>
            <person name="Thomas B.C."/>
            <person name="Singh A."/>
            <person name="Wilkins M.J."/>
            <person name="Karaoz U."/>
            <person name="Brodie E.L."/>
            <person name="Williams K.H."/>
            <person name="Hubbard S.S."/>
            <person name="Banfield J.F."/>
        </authorList>
    </citation>
    <scope>NUCLEOTIDE SEQUENCE [LARGE SCALE GENOMIC DNA]</scope>
</reference>
<keyword evidence="1" id="KW-0812">Transmembrane</keyword>
<comment type="caution">
    <text evidence="2">The sequence shown here is derived from an EMBL/GenBank/DDBJ whole genome shotgun (WGS) entry which is preliminary data.</text>
</comment>
<evidence type="ECO:0000313" key="2">
    <source>
        <dbReference type="EMBL" id="OGY97785.1"/>
    </source>
</evidence>
<evidence type="ECO:0008006" key="4">
    <source>
        <dbReference type="Google" id="ProtNLM"/>
    </source>
</evidence>
<gene>
    <name evidence="2" type="ORF">A2855_00010</name>
</gene>
<name>A0A1G2C8T0_9BACT</name>
<feature type="transmembrane region" description="Helical" evidence="1">
    <location>
        <begin position="20"/>
        <end position="42"/>
    </location>
</feature>